<evidence type="ECO:0000313" key="4">
    <source>
        <dbReference type="EMBL" id="CAA99942.1"/>
    </source>
</evidence>
<dbReference type="PROSITE" id="PS50157">
    <property type="entry name" value="ZINC_FINGER_C2H2_2"/>
    <property type="match status" value="1"/>
</dbReference>
<keyword evidence="7" id="KW-1267">Proteomics identification</keyword>
<evidence type="ECO:0000313" key="6">
    <source>
        <dbReference type="WormBase" id="W04D2.4"/>
    </source>
</evidence>
<dbReference type="PANTHER" id="PTHR33936">
    <property type="entry name" value="PROTEIN CBG17840"/>
    <property type="match status" value="1"/>
</dbReference>
<gene>
    <name evidence="4" type="ORF">CELE_W04D2.4</name>
    <name evidence="4 6" type="ORF">W04D2.4</name>
</gene>
<dbReference type="Proteomes" id="UP000001940">
    <property type="component" value="Chromosome V"/>
</dbReference>
<dbReference type="WormBase" id="W04D2.4">
    <property type="protein sequence ID" value="CE06541"/>
    <property type="gene ID" value="WBGene00012243"/>
</dbReference>
<evidence type="ECO:0000259" key="3">
    <source>
        <dbReference type="PROSITE" id="PS50157"/>
    </source>
</evidence>
<evidence type="ECO:0007829" key="7">
    <source>
        <dbReference type="PeptideAtlas" id="Q23159"/>
    </source>
</evidence>
<proteinExistence type="evidence at protein level"/>
<feature type="region of interest" description="Disordered" evidence="2">
    <location>
        <begin position="470"/>
        <end position="496"/>
    </location>
</feature>
<dbReference type="GO" id="GO:0008270">
    <property type="term" value="F:zinc ion binding"/>
    <property type="evidence" value="ECO:0007669"/>
    <property type="project" value="UniProtKB-KW"/>
</dbReference>
<evidence type="ECO:0000313" key="5">
    <source>
        <dbReference type="Proteomes" id="UP000001940"/>
    </source>
</evidence>
<reference evidence="4 5" key="1">
    <citation type="journal article" date="1998" name="Science">
        <title>Genome sequence of the nematode C. elegans: a platform for investigating biology.</title>
        <authorList>
            <consortium name="The C. elegans sequencing consortium"/>
            <person name="Sulson J.E."/>
            <person name="Waterston R."/>
        </authorList>
    </citation>
    <scope>NUCLEOTIDE SEQUENCE [LARGE SCALE GENOMIC DNA]</scope>
    <source>
        <strain evidence="4 5">Bristol N2</strain>
    </source>
</reference>
<keyword evidence="5" id="KW-1185">Reference proteome</keyword>
<dbReference type="Bgee" id="WBGene00012243">
    <property type="expression patterns" value="Expressed in germ line (C elegans) and 4 other cell types or tissues"/>
</dbReference>
<dbReference type="PaxDb" id="6239-W04D2.4"/>
<organism evidence="4 5">
    <name type="scientific">Caenorhabditis elegans</name>
    <dbReference type="NCBI Taxonomy" id="6239"/>
    <lineage>
        <taxon>Eukaryota</taxon>
        <taxon>Metazoa</taxon>
        <taxon>Ecdysozoa</taxon>
        <taxon>Nematoda</taxon>
        <taxon>Chromadorea</taxon>
        <taxon>Rhabditida</taxon>
        <taxon>Rhabditina</taxon>
        <taxon>Rhabditomorpha</taxon>
        <taxon>Rhabditoidea</taxon>
        <taxon>Rhabditidae</taxon>
        <taxon>Peloderinae</taxon>
        <taxon>Caenorhabditis</taxon>
    </lineage>
</organism>
<dbReference type="InterPro" id="IPR013087">
    <property type="entry name" value="Znf_C2H2_type"/>
</dbReference>
<dbReference type="RefSeq" id="NP_506132.1">
    <property type="nucleotide sequence ID" value="NM_073731.5"/>
</dbReference>
<name>Q23159_CAEEL</name>
<dbReference type="OrthoDB" id="5864469at2759"/>
<dbReference type="InParanoid" id="Q23159"/>
<dbReference type="FunCoup" id="Q23159">
    <property type="interactions" value="1694"/>
</dbReference>
<dbReference type="PeptideAtlas" id="Q23159"/>
<dbReference type="PANTHER" id="PTHR33936:SF3">
    <property type="entry name" value="C2H2-TYPE DOMAIN-CONTAINING PROTEIN"/>
    <property type="match status" value="1"/>
</dbReference>
<keyword evidence="1" id="KW-0863">Zinc-finger</keyword>
<dbReference type="CTD" id="179712"/>
<evidence type="ECO:0000256" key="1">
    <source>
        <dbReference type="PROSITE-ProRule" id="PRU00042"/>
    </source>
</evidence>
<dbReference type="PROSITE" id="PS00028">
    <property type="entry name" value="ZINC_FINGER_C2H2_1"/>
    <property type="match status" value="1"/>
</dbReference>
<accession>Q23159</accession>
<dbReference type="OMA" id="QENWPRP"/>
<dbReference type="InterPro" id="IPR052797">
    <property type="entry name" value="RegFact_GeneExpr_CellDeath"/>
</dbReference>
<sequence>MTDDIDDHHLEDDMHVEAYMELKPQQPRYICPYGCNKLIASRTIDYHKNNGCGRNQSDNMVSHPQLKKRFYCCGLCSSEFITRPEFHSHLRIEHDVLPDVHSMEFPDRATFERFRFWLESEGGAHFRHKSGSKRRGRGKGIFLACNRSGNVSSDKNTANDRTGPFRLGFTCTAFIHATEHNDGHVSAEFCGDHYAHDARMRLPNVIKYIIAQKQMEQSSPMEIIGFLRHHFLSISADNIYAQRVCFVDTDELKTLLVSCTKKWSREGIPKSIEVWEEELIDKVGIEWPPVSMRSPHRFTEPRKPTTTEIAIQEHWPRPRVFVGKNRRDHLMAFPLGDVSQSSSGYEQHEDMDDPRFIQIEMEYEDERFVQDAQMVEEEEIEVVETQTYERHQEAIRKGNEILEHGGEEVRVGNEVIVAPRSSNDQIANEQKTSTDERILIESPGHEEVVIVDGDVDDEIDDSLQLHHHRHLQNDHHHLSTRHQLEDSDQSGPSNAVDRFLDTHKVDNLNLLLEEVEAFKHTVLKRADQISPANMKSLLIRFQTLHHSVMEKDPGMPSSSSSTVFPTRSKYQYRPGKGLERAEQDYLSRGNGDITLQPIEDELSDDEDLMIANSEHMSFNTGIWS</sequence>
<dbReference type="AGR" id="WB:WBGene00012243"/>
<dbReference type="STRING" id="6239.W04D2.4.1"/>
<dbReference type="UCSC" id="W04D2.4">
    <property type="organism name" value="c. elegans"/>
</dbReference>
<dbReference type="GeneID" id="179712"/>
<dbReference type="EMBL" id="BX284605">
    <property type="protein sequence ID" value="CAA99942.1"/>
    <property type="molecule type" value="Genomic_DNA"/>
</dbReference>
<evidence type="ECO:0000256" key="2">
    <source>
        <dbReference type="SAM" id="MobiDB-lite"/>
    </source>
</evidence>
<keyword evidence="1" id="KW-0479">Metal-binding</keyword>
<dbReference type="eggNOG" id="ENOG502TGHN">
    <property type="taxonomic scope" value="Eukaryota"/>
</dbReference>
<feature type="region of interest" description="Disordered" evidence="2">
    <location>
        <begin position="549"/>
        <end position="578"/>
    </location>
</feature>
<dbReference type="KEGG" id="cel:CELE_W04D2.4"/>
<feature type="compositionally biased region" description="Basic and acidic residues" evidence="2">
    <location>
        <begin position="471"/>
        <end position="485"/>
    </location>
</feature>
<feature type="domain" description="C2H2-type" evidence="3">
    <location>
        <begin position="71"/>
        <end position="106"/>
    </location>
</feature>
<dbReference type="AlphaFoldDB" id="Q23159"/>
<dbReference type="PIR" id="T26148">
    <property type="entry name" value="T26148"/>
</dbReference>
<protein>
    <submittedName>
        <fullName evidence="4">C2H2-type domain-containing protein</fullName>
    </submittedName>
</protein>
<keyword evidence="1" id="KW-0862">Zinc</keyword>
<dbReference type="HOGENOM" id="CLU_438220_0_0_1"/>